<evidence type="ECO:0000256" key="2">
    <source>
        <dbReference type="ARBA" id="ARBA00023267"/>
    </source>
</evidence>
<dbReference type="Pfam" id="PF03099">
    <property type="entry name" value="BPL_LplA_LipB"/>
    <property type="match status" value="1"/>
</dbReference>
<dbReference type="PROSITE" id="PS51733">
    <property type="entry name" value="BPL_LPL_CATALYTIC"/>
    <property type="match status" value="1"/>
</dbReference>
<evidence type="ECO:0000259" key="4">
    <source>
        <dbReference type="PROSITE" id="PS51733"/>
    </source>
</evidence>
<dbReference type="SUPFAM" id="SSF55681">
    <property type="entry name" value="Class II aaRS and biotin synthetases"/>
    <property type="match status" value="1"/>
</dbReference>
<name>A0ABX0TB12_9MICO</name>
<evidence type="ECO:0000313" key="5">
    <source>
        <dbReference type="EMBL" id="NII42194.1"/>
    </source>
</evidence>
<keyword evidence="6" id="KW-1185">Reference proteome</keyword>
<reference evidence="5 6" key="1">
    <citation type="submission" date="2020-03" db="EMBL/GenBank/DDBJ databases">
        <title>Above-ground endophytic microbial communities from plants in different locations in the United States.</title>
        <authorList>
            <person name="Frank C."/>
        </authorList>
    </citation>
    <scope>NUCLEOTIDE SEQUENCE [LARGE SCALE GENOMIC DNA]</scope>
    <source>
        <strain evidence="5 6">WW7</strain>
    </source>
</reference>
<dbReference type="CDD" id="cd16442">
    <property type="entry name" value="BPL"/>
    <property type="match status" value="1"/>
</dbReference>
<dbReference type="InterPro" id="IPR004408">
    <property type="entry name" value="Biotin_CoA_COase_ligase"/>
</dbReference>
<dbReference type="PANTHER" id="PTHR12835:SF5">
    <property type="entry name" value="BIOTIN--PROTEIN LIGASE"/>
    <property type="match status" value="1"/>
</dbReference>
<dbReference type="GO" id="GO:0004077">
    <property type="term" value="F:biotin--[biotin carboxyl-carrier protein] ligase activity"/>
    <property type="evidence" value="ECO:0007669"/>
    <property type="project" value="UniProtKB-EC"/>
</dbReference>
<dbReference type="InterPro" id="IPR004143">
    <property type="entry name" value="BPL_LPL_catalytic"/>
</dbReference>
<protein>
    <recommendedName>
        <fullName evidence="3">biotin--[biotin carboxyl-carrier protein] ligase</fullName>
        <ecNumber evidence="3">6.3.4.15</ecNumber>
    </recommendedName>
</protein>
<dbReference type="EMBL" id="JAAOYO010000004">
    <property type="protein sequence ID" value="NII42194.1"/>
    <property type="molecule type" value="Genomic_DNA"/>
</dbReference>
<evidence type="ECO:0000313" key="6">
    <source>
        <dbReference type="Proteomes" id="UP001318300"/>
    </source>
</evidence>
<dbReference type="Proteomes" id="UP001318300">
    <property type="component" value="Unassembled WGS sequence"/>
</dbReference>
<dbReference type="InterPro" id="IPR045864">
    <property type="entry name" value="aa-tRNA-synth_II/BPL/LPL"/>
</dbReference>
<accession>A0ABX0TB12</accession>
<feature type="domain" description="BPL/LPL catalytic" evidence="4">
    <location>
        <begin position="7"/>
        <end position="205"/>
    </location>
</feature>
<dbReference type="RefSeq" id="WP_166781178.1">
    <property type="nucleotide sequence ID" value="NZ_JAAOYO010000004.1"/>
</dbReference>
<dbReference type="InterPro" id="IPR003142">
    <property type="entry name" value="BPL_C"/>
</dbReference>
<dbReference type="EC" id="6.3.4.15" evidence="3"/>
<gene>
    <name evidence="5" type="ORF">E9228_002852</name>
</gene>
<dbReference type="PANTHER" id="PTHR12835">
    <property type="entry name" value="BIOTIN PROTEIN LIGASE"/>
    <property type="match status" value="1"/>
</dbReference>
<evidence type="ECO:0000256" key="3">
    <source>
        <dbReference type="ARBA" id="ARBA00024227"/>
    </source>
</evidence>
<dbReference type="Pfam" id="PF02237">
    <property type="entry name" value="BPL_C"/>
    <property type="match status" value="1"/>
</dbReference>
<proteinExistence type="predicted"/>
<dbReference type="NCBIfam" id="TIGR00121">
    <property type="entry name" value="birA_ligase"/>
    <property type="match status" value="1"/>
</dbReference>
<comment type="caution">
    <text evidence="5">The sequence shown here is derived from an EMBL/GenBank/DDBJ whole genome shotgun (WGS) entry which is preliminary data.</text>
</comment>
<sequence length="275" mass="27618">MSTPVAPELASARAAVEAAGATMTVLPTTGSTNADLLQEAPDLASGSVVVTLDQTAGRGRLDRSWVAPAGETLAASVLVRADLDPRDRGWLPLVAGAAVRDAVVDALAGIDADADADTARRVLVKWPNDVLVDGRKVSGVLCQVAADGSVVVGVGVNLTIPAAELPTPTATSLLVAGATGPATTLADTVLTGLWTGLREAVAGLVAGGAAADAVRSHVRAVCGTVGQRVRLELPDGSTVEADATGVDDDGRITIRDRTGASRGVAVGDVTHLRYA</sequence>
<keyword evidence="1 5" id="KW-0436">Ligase</keyword>
<evidence type="ECO:0000256" key="1">
    <source>
        <dbReference type="ARBA" id="ARBA00022598"/>
    </source>
</evidence>
<dbReference type="Gene3D" id="2.30.30.100">
    <property type="match status" value="1"/>
</dbReference>
<keyword evidence="2" id="KW-0092">Biotin</keyword>
<dbReference type="Gene3D" id="3.30.930.10">
    <property type="entry name" value="Bira Bifunctional Protein, Domain 2"/>
    <property type="match status" value="1"/>
</dbReference>
<organism evidence="5 6">
    <name type="scientific">Curtobacterium salicis</name>
    <dbReference type="NCBI Taxonomy" id="1779862"/>
    <lineage>
        <taxon>Bacteria</taxon>
        <taxon>Bacillati</taxon>
        <taxon>Actinomycetota</taxon>
        <taxon>Actinomycetes</taxon>
        <taxon>Micrococcales</taxon>
        <taxon>Microbacteriaceae</taxon>
        <taxon>Curtobacterium</taxon>
    </lineage>
</organism>